<name>A0AAV9BD71_ACOGR</name>
<dbReference type="Proteomes" id="UP001179952">
    <property type="component" value="Unassembled WGS sequence"/>
</dbReference>
<reference evidence="1" key="1">
    <citation type="journal article" date="2023" name="Nat. Commun.">
        <title>Diploid and tetraploid genomes of Acorus and the evolution of monocots.</title>
        <authorList>
            <person name="Ma L."/>
            <person name="Liu K.W."/>
            <person name="Li Z."/>
            <person name="Hsiao Y.Y."/>
            <person name="Qi Y."/>
            <person name="Fu T."/>
            <person name="Tang G.D."/>
            <person name="Zhang D."/>
            <person name="Sun W.H."/>
            <person name="Liu D.K."/>
            <person name="Li Y."/>
            <person name="Chen G.Z."/>
            <person name="Liu X.D."/>
            <person name="Liao X.Y."/>
            <person name="Jiang Y.T."/>
            <person name="Yu X."/>
            <person name="Hao Y."/>
            <person name="Huang J."/>
            <person name="Zhao X.W."/>
            <person name="Ke S."/>
            <person name="Chen Y.Y."/>
            <person name="Wu W.L."/>
            <person name="Hsu J.L."/>
            <person name="Lin Y.F."/>
            <person name="Huang M.D."/>
            <person name="Li C.Y."/>
            <person name="Huang L."/>
            <person name="Wang Z.W."/>
            <person name="Zhao X."/>
            <person name="Zhong W.Y."/>
            <person name="Peng D.H."/>
            <person name="Ahmad S."/>
            <person name="Lan S."/>
            <person name="Zhang J.S."/>
            <person name="Tsai W.C."/>
            <person name="Van de Peer Y."/>
            <person name="Liu Z.J."/>
        </authorList>
    </citation>
    <scope>NUCLEOTIDE SEQUENCE</scope>
    <source>
        <strain evidence="1">SCP</strain>
    </source>
</reference>
<evidence type="ECO:0000313" key="2">
    <source>
        <dbReference type="Proteomes" id="UP001179952"/>
    </source>
</evidence>
<dbReference type="EMBL" id="JAUJYN010000004">
    <property type="protein sequence ID" value="KAK1274556.1"/>
    <property type="molecule type" value="Genomic_DNA"/>
</dbReference>
<dbReference type="AlphaFoldDB" id="A0AAV9BD71"/>
<gene>
    <name evidence="1" type="ORF">QJS04_geneDACA017301</name>
</gene>
<reference evidence="1" key="2">
    <citation type="submission" date="2023-06" db="EMBL/GenBank/DDBJ databases">
        <authorList>
            <person name="Ma L."/>
            <person name="Liu K.-W."/>
            <person name="Li Z."/>
            <person name="Hsiao Y.-Y."/>
            <person name="Qi Y."/>
            <person name="Fu T."/>
            <person name="Tang G."/>
            <person name="Zhang D."/>
            <person name="Sun W.-H."/>
            <person name="Liu D.-K."/>
            <person name="Li Y."/>
            <person name="Chen G.-Z."/>
            <person name="Liu X.-D."/>
            <person name="Liao X.-Y."/>
            <person name="Jiang Y.-T."/>
            <person name="Yu X."/>
            <person name="Hao Y."/>
            <person name="Huang J."/>
            <person name="Zhao X.-W."/>
            <person name="Ke S."/>
            <person name="Chen Y.-Y."/>
            <person name="Wu W.-L."/>
            <person name="Hsu J.-L."/>
            <person name="Lin Y.-F."/>
            <person name="Huang M.-D."/>
            <person name="Li C.-Y."/>
            <person name="Huang L."/>
            <person name="Wang Z.-W."/>
            <person name="Zhao X."/>
            <person name="Zhong W.-Y."/>
            <person name="Peng D.-H."/>
            <person name="Ahmad S."/>
            <person name="Lan S."/>
            <person name="Zhang J.-S."/>
            <person name="Tsai W.-C."/>
            <person name="Van De Peer Y."/>
            <person name="Liu Z.-J."/>
        </authorList>
    </citation>
    <scope>NUCLEOTIDE SEQUENCE</scope>
    <source>
        <strain evidence="1">SCP</strain>
        <tissue evidence="1">Leaves</tissue>
    </source>
</reference>
<proteinExistence type="predicted"/>
<keyword evidence="2" id="KW-1185">Reference proteome</keyword>
<protein>
    <submittedName>
        <fullName evidence="1">Uncharacterized protein</fullName>
    </submittedName>
</protein>
<comment type="caution">
    <text evidence="1">The sequence shown here is derived from an EMBL/GenBank/DDBJ whole genome shotgun (WGS) entry which is preliminary data.</text>
</comment>
<accession>A0AAV9BD71</accession>
<evidence type="ECO:0000313" key="1">
    <source>
        <dbReference type="EMBL" id="KAK1274556.1"/>
    </source>
</evidence>
<sequence>MAIEETVIIKLQAGESPDNIFSEGVRCRNLEEAAFARRLERLPPELQWEMGCHLAYNNSHTFTSD</sequence>
<organism evidence="1 2">
    <name type="scientific">Acorus gramineus</name>
    <name type="common">Dwarf sweet flag</name>
    <dbReference type="NCBI Taxonomy" id="55184"/>
    <lineage>
        <taxon>Eukaryota</taxon>
        <taxon>Viridiplantae</taxon>
        <taxon>Streptophyta</taxon>
        <taxon>Embryophyta</taxon>
        <taxon>Tracheophyta</taxon>
        <taxon>Spermatophyta</taxon>
        <taxon>Magnoliopsida</taxon>
        <taxon>Liliopsida</taxon>
        <taxon>Acoraceae</taxon>
        <taxon>Acorus</taxon>
    </lineage>
</organism>